<feature type="compositionally biased region" description="Basic and acidic residues" evidence="1">
    <location>
        <begin position="503"/>
        <end position="519"/>
    </location>
</feature>
<feature type="region of interest" description="Disordered" evidence="1">
    <location>
        <begin position="394"/>
        <end position="524"/>
    </location>
</feature>
<dbReference type="AlphaFoldDB" id="A0A0F7SU32"/>
<dbReference type="PANTHER" id="PTHR21456:SF1">
    <property type="entry name" value="C2 NT-TYPE DOMAIN-CONTAINING PROTEIN"/>
    <property type="match status" value="1"/>
</dbReference>
<feature type="compositionally biased region" description="Basic residues" evidence="1">
    <location>
        <begin position="155"/>
        <end position="165"/>
    </location>
</feature>
<feature type="compositionally biased region" description="Basic and acidic residues" evidence="1">
    <location>
        <begin position="179"/>
        <end position="188"/>
    </location>
</feature>
<evidence type="ECO:0000256" key="1">
    <source>
        <dbReference type="SAM" id="MobiDB-lite"/>
    </source>
</evidence>
<dbReference type="InterPro" id="IPR039931">
    <property type="entry name" value="EEIG1/2-like"/>
</dbReference>
<dbReference type="Pfam" id="PF10358">
    <property type="entry name" value="NT-C2"/>
    <property type="match status" value="1"/>
</dbReference>
<feature type="compositionally biased region" description="Polar residues" evidence="1">
    <location>
        <begin position="127"/>
        <end position="141"/>
    </location>
</feature>
<proteinExistence type="predicted"/>
<feature type="region of interest" description="Disordered" evidence="1">
    <location>
        <begin position="46"/>
        <end position="70"/>
    </location>
</feature>
<dbReference type="EMBL" id="LN483142">
    <property type="protein sequence ID" value="CED83478.1"/>
    <property type="molecule type" value="Genomic_DNA"/>
</dbReference>
<feature type="compositionally biased region" description="Low complexity" evidence="1">
    <location>
        <begin position="216"/>
        <end position="231"/>
    </location>
</feature>
<feature type="compositionally biased region" description="Low complexity" evidence="1">
    <location>
        <begin position="454"/>
        <end position="498"/>
    </location>
</feature>
<feature type="compositionally biased region" description="Polar residues" evidence="1">
    <location>
        <begin position="168"/>
        <end position="178"/>
    </location>
</feature>
<feature type="compositionally biased region" description="Low complexity" evidence="1">
    <location>
        <begin position="85"/>
        <end position="94"/>
    </location>
</feature>
<evidence type="ECO:0000313" key="3">
    <source>
        <dbReference type="EMBL" id="CED83478.1"/>
    </source>
</evidence>
<name>A0A0F7SU32_PHARH</name>
<feature type="region of interest" description="Disordered" evidence="1">
    <location>
        <begin position="560"/>
        <end position="657"/>
    </location>
</feature>
<sequence>MGLLNLLPGKRATFNLTVLIDDIHNVPLVNGSLSVRWRFKKYHSKDTELHEAQSPTPLSTPPPDEDQAAESNPLQRIITLQRMITQTQTQSQTQGLAGDQASTHSRDSFDYNDEDEVSSSSSISIYENKSSANISASSTDTQSEKPEGRLQGRLHGWKSRTKNLKKSLLSSATTARQGSTHDEQRSHDSASINSSPPDLLFHLEANSSDTRGGPDSSATGTHTTTVETGSSRVPSVSTRGRGETAKIPIGDHACSWSQRIRSGIQIPISRDGVLGERWLKFIVIQHLSPLDSSTHTEKDVLLGHLELNLAEYAGSGPVTRRYLLDEGKTNATLKVCIELEQVGGQREWNPMLITKGQISGGGLESLVGHDKGSLAGTPVMSSANLNRLCAEARPSFSRKSSEHSYPRPSSLSHSTNSAPGPSTPPLQTLTSSHVPAQSSHLFSSSTNPGSSTNLHSLGSSLQHHLLPHSKGNSSSSYRKSPNHSKPSSSSPHPDSQPQTRGRPTIDRPHTGLSGRDNKSRSSGFVVPSRTEDIIEALFNPFESSTLGPFTVPYSPGVVRKPSDEVMGEDGTGYEAEGSIGHRGKKRTGWKSHHKDKDSAPSGMPGAIPAGAATALNRDEDGDRKKKHNREHGPRQTSGKGFGWKTKEKLASTSEIRM</sequence>
<evidence type="ECO:0000259" key="2">
    <source>
        <dbReference type="PROSITE" id="PS51840"/>
    </source>
</evidence>
<dbReference type="PROSITE" id="PS51840">
    <property type="entry name" value="C2_NT"/>
    <property type="match status" value="1"/>
</dbReference>
<feature type="region of interest" description="Disordered" evidence="1">
    <location>
        <begin position="85"/>
        <end position="244"/>
    </location>
</feature>
<feature type="compositionally biased region" description="Basic and acidic residues" evidence="1">
    <location>
        <begin position="644"/>
        <end position="657"/>
    </location>
</feature>
<feature type="compositionally biased region" description="Basic residues" evidence="1">
    <location>
        <begin position="581"/>
        <end position="593"/>
    </location>
</feature>
<feature type="domain" description="C2 NT-type" evidence="2">
    <location>
        <begin position="4"/>
        <end position="341"/>
    </location>
</feature>
<protein>
    <submittedName>
        <fullName evidence="3">EEIG1/EHBP1 N-terminal domain</fullName>
    </submittedName>
</protein>
<organism evidence="3">
    <name type="scientific">Phaffia rhodozyma</name>
    <name type="common">Yeast</name>
    <name type="synonym">Xanthophyllomyces dendrorhous</name>
    <dbReference type="NCBI Taxonomy" id="264483"/>
    <lineage>
        <taxon>Eukaryota</taxon>
        <taxon>Fungi</taxon>
        <taxon>Dikarya</taxon>
        <taxon>Basidiomycota</taxon>
        <taxon>Agaricomycotina</taxon>
        <taxon>Tremellomycetes</taxon>
        <taxon>Cystofilobasidiales</taxon>
        <taxon>Mrakiaceae</taxon>
        <taxon>Phaffia</taxon>
    </lineage>
</organism>
<accession>A0A0F7SU32</accession>
<dbReference type="PANTHER" id="PTHR21456">
    <property type="entry name" value="FAMILY WITH SEQUENCE SIMILARITY 102"/>
    <property type="match status" value="1"/>
</dbReference>
<feature type="compositionally biased region" description="Polar residues" evidence="1">
    <location>
        <begin position="407"/>
        <end position="453"/>
    </location>
</feature>
<reference evidence="3" key="1">
    <citation type="submission" date="2014-08" db="EMBL/GenBank/DDBJ databases">
        <authorList>
            <person name="Sharma Rahul"/>
            <person name="Thines Marco"/>
        </authorList>
    </citation>
    <scope>NUCLEOTIDE SEQUENCE</scope>
</reference>
<dbReference type="InterPro" id="IPR019448">
    <property type="entry name" value="NT-C2"/>
</dbReference>